<protein>
    <submittedName>
        <fullName evidence="1">Uncharacterized protein</fullName>
    </submittedName>
</protein>
<sequence>MNIDLSPEALLTQLGYATSTQSVEQIKRAIDNTKGFENFSKHILSLHDELAHLKGVVALSNSKDVFKIKGSEETSKEIQAEFTELIKHWSTKYKITTEQVGKKPTYYILGQ</sequence>
<name>A0A6S6S5J7_9BACT</name>
<dbReference type="EMBL" id="CACVAP010000021">
    <property type="protein sequence ID" value="CAA6799564.1"/>
    <property type="molecule type" value="Genomic_DNA"/>
</dbReference>
<gene>
    <name evidence="1" type="ORF">HELGO_WM31603</name>
</gene>
<accession>A0A6S6S5J7</accession>
<evidence type="ECO:0000313" key="1">
    <source>
        <dbReference type="EMBL" id="CAA6799564.1"/>
    </source>
</evidence>
<dbReference type="AlphaFoldDB" id="A0A6S6S5J7"/>
<reference evidence="1" key="1">
    <citation type="submission" date="2020-01" db="EMBL/GenBank/DDBJ databases">
        <authorList>
            <person name="Meier V. D."/>
            <person name="Meier V D."/>
        </authorList>
    </citation>
    <scope>NUCLEOTIDE SEQUENCE</scope>
    <source>
        <strain evidence="1">HLG_WM_MAG_06</strain>
    </source>
</reference>
<organism evidence="1">
    <name type="scientific">uncultured Sulfurovum sp</name>
    <dbReference type="NCBI Taxonomy" id="269237"/>
    <lineage>
        <taxon>Bacteria</taxon>
        <taxon>Pseudomonadati</taxon>
        <taxon>Campylobacterota</taxon>
        <taxon>Epsilonproteobacteria</taxon>
        <taxon>Campylobacterales</taxon>
        <taxon>Sulfurovaceae</taxon>
        <taxon>Sulfurovum</taxon>
        <taxon>environmental samples</taxon>
    </lineage>
</organism>
<proteinExistence type="predicted"/>